<organism evidence="1">
    <name type="scientific">viral metagenome</name>
    <dbReference type="NCBI Taxonomy" id="1070528"/>
    <lineage>
        <taxon>unclassified sequences</taxon>
        <taxon>metagenomes</taxon>
        <taxon>organismal metagenomes</taxon>
    </lineage>
</organism>
<sequence>MIASFLNYIFGYNKQNDPCNTNINTNKIDKVFTKLPYELKDYIFSYDGRIKYKYKMKNSIDYHKFVNVIHKHDERYNIITPIIGKKQTIMKDTDTRPNDTSFYFEFAFDNQPHLFLCYDYCWSFNNQFEICYTDMKGSGHVFGSDQIRTYI</sequence>
<name>A0A6C0EH70_9ZZZZ</name>
<accession>A0A6C0EH70</accession>
<dbReference type="AlphaFoldDB" id="A0A6C0EH70"/>
<protein>
    <submittedName>
        <fullName evidence="1">Uncharacterized protein</fullName>
    </submittedName>
</protein>
<proteinExistence type="predicted"/>
<evidence type="ECO:0000313" key="1">
    <source>
        <dbReference type="EMBL" id="QHT28504.1"/>
    </source>
</evidence>
<dbReference type="EMBL" id="MN738860">
    <property type="protein sequence ID" value="QHT28504.1"/>
    <property type="molecule type" value="Genomic_DNA"/>
</dbReference>
<reference evidence="1" key="1">
    <citation type="journal article" date="2020" name="Nature">
        <title>Giant virus diversity and host interactions through global metagenomics.</title>
        <authorList>
            <person name="Schulz F."/>
            <person name="Roux S."/>
            <person name="Paez-Espino D."/>
            <person name="Jungbluth S."/>
            <person name="Walsh D.A."/>
            <person name="Denef V.J."/>
            <person name="McMahon K.D."/>
            <person name="Konstantinidis K.T."/>
            <person name="Eloe-Fadrosh E.A."/>
            <person name="Kyrpides N.C."/>
            <person name="Woyke T."/>
        </authorList>
    </citation>
    <scope>NUCLEOTIDE SEQUENCE</scope>
    <source>
        <strain evidence="1">GVMAG-M-3300001348-25</strain>
    </source>
</reference>